<dbReference type="PROSITE" id="PS50109">
    <property type="entry name" value="HIS_KIN"/>
    <property type="match status" value="1"/>
</dbReference>
<evidence type="ECO:0000256" key="1">
    <source>
        <dbReference type="ARBA" id="ARBA00000085"/>
    </source>
</evidence>
<feature type="domain" description="Histidine kinase" evidence="11">
    <location>
        <begin position="302"/>
        <end position="513"/>
    </location>
</feature>
<comment type="caution">
    <text evidence="13">The sequence shown here is derived from an EMBL/GenBank/DDBJ whole genome shotgun (WGS) entry which is preliminary data.</text>
</comment>
<dbReference type="GO" id="GO:0016020">
    <property type="term" value="C:membrane"/>
    <property type="evidence" value="ECO:0007669"/>
    <property type="project" value="UniProtKB-SubCell"/>
</dbReference>
<keyword evidence="7" id="KW-0418">Kinase</keyword>
<reference evidence="13 14" key="1">
    <citation type="journal article" date="2017" name="ISME J.">
        <title>Energy and carbon metabolisms in a deep terrestrial subsurface fluid microbial community.</title>
        <authorList>
            <person name="Momper L."/>
            <person name="Jungbluth S.P."/>
            <person name="Lee M.D."/>
            <person name="Amend J.P."/>
        </authorList>
    </citation>
    <scope>NUCLEOTIDE SEQUENCE [LARGE SCALE GENOMIC DNA]</scope>
    <source>
        <strain evidence="13">SURF_5</strain>
    </source>
</reference>
<dbReference type="SMART" id="SM00387">
    <property type="entry name" value="HATPase_c"/>
    <property type="match status" value="1"/>
</dbReference>
<dbReference type="SMART" id="SM00388">
    <property type="entry name" value="HisKA"/>
    <property type="match status" value="1"/>
</dbReference>
<dbReference type="Gene3D" id="1.10.287.130">
    <property type="match status" value="1"/>
</dbReference>
<dbReference type="Pfam" id="PF00672">
    <property type="entry name" value="HAMP"/>
    <property type="match status" value="1"/>
</dbReference>
<keyword evidence="4" id="KW-0597">Phosphoprotein</keyword>
<keyword evidence="8" id="KW-0067">ATP-binding</keyword>
<dbReference type="InterPro" id="IPR005467">
    <property type="entry name" value="His_kinase_dom"/>
</dbReference>
<proteinExistence type="predicted"/>
<dbReference type="AlphaFoldDB" id="A0A3A4NP63"/>
<evidence type="ECO:0000256" key="9">
    <source>
        <dbReference type="ARBA" id="ARBA00023012"/>
    </source>
</evidence>
<dbReference type="Proteomes" id="UP000265882">
    <property type="component" value="Unassembled WGS sequence"/>
</dbReference>
<dbReference type="SUPFAM" id="SSF55874">
    <property type="entry name" value="ATPase domain of HSP90 chaperone/DNA topoisomerase II/histidine kinase"/>
    <property type="match status" value="1"/>
</dbReference>
<evidence type="ECO:0000256" key="7">
    <source>
        <dbReference type="ARBA" id="ARBA00022777"/>
    </source>
</evidence>
<dbReference type="Gene3D" id="6.10.340.10">
    <property type="match status" value="1"/>
</dbReference>
<dbReference type="Pfam" id="PF02518">
    <property type="entry name" value="HATPase_c"/>
    <property type="match status" value="1"/>
</dbReference>
<dbReference type="EC" id="2.7.13.3" evidence="3"/>
<dbReference type="PANTHER" id="PTHR43065:SF10">
    <property type="entry name" value="PEROXIDE STRESS-ACTIVATED HISTIDINE KINASE MAK3"/>
    <property type="match status" value="1"/>
</dbReference>
<name>A0A3A4NP63_ABYX5</name>
<dbReference type="SUPFAM" id="SSF47384">
    <property type="entry name" value="Homodimeric domain of signal transducing histidine kinase"/>
    <property type="match status" value="1"/>
</dbReference>
<comment type="catalytic activity">
    <reaction evidence="1">
        <text>ATP + protein L-histidine = ADP + protein N-phospho-L-histidine.</text>
        <dbReference type="EC" id="2.7.13.3"/>
    </reaction>
</comment>
<feature type="transmembrane region" description="Helical" evidence="10">
    <location>
        <begin position="213"/>
        <end position="235"/>
    </location>
</feature>
<evidence type="ECO:0000256" key="6">
    <source>
        <dbReference type="ARBA" id="ARBA00022741"/>
    </source>
</evidence>
<dbReference type="Gene3D" id="3.30.565.10">
    <property type="entry name" value="Histidine kinase-like ATPase, C-terminal domain"/>
    <property type="match status" value="1"/>
</dbReference>
<accession>A0A3A4NP63</accession>
<dbReference type="EMBL" id="QZKU01000084">
    <property type="protein sequence ID" value="RJP19836.1"/>
    <property type="molecule type" value="Genomic_DNA"/>
</dbReference>
<evidence type="ECO:0000259" key="11">
    <source>
        <dbReference type="PROSITE" id="PS50109"/>
    </source>
</evidence>
<dbReference type="InterPro" id="IPR036890">
    <property type="entry name" value="HATPase_C_sf"/>
</dbReference>
<dbReference type="GO" id="GO:0000155">
    <property type="term" value="F:phosphorelay sensor kinase activity"/>
    <property type="evidence" value="ECO:0007669"/>
    <property type="project" value="InterPro"/>
</dbReference>
<evidence type="ECO:0000313" key="13">
    <source>
        <dbReference type="EMBL" id="RJP19836.1"/>
    </source>
</evidence>
<dbReference type="InterPro" id="IPR003660">
    <property type="entry name" value="HAMP_dom"/>
</dbReference>
<dbReference type="CDD" id="cd06225">
    <property type="entry name" value="HAMP"/>
    <property type="match status" value="1"/>
</dbReference>
<evidence type="ECO:0000256" key="5">
    <source>
        <dbReference type="ARBA" id="ARBA00022679"/>
    </source>
</evidence>
<dbReference type="GO" id="GO:0005524">
    <property type="term" value="F:ATP binding"/>
    <property type="evidence" value="ECO:0007669"/>
    <property type="project" value="UniProtKB-KW"/>
</dbReference>
<organism evidence="13 14">
    <name type="scientific">Abyssobacteria bacterium (strain SURF_5)</name>
    <dbReference type="NCBI Taxonomy" id="2093360"/>
    <lineage>
        <taxon>Bacteria</taxon>
        <taxon>Pseudomonadati</taxon>
        <taxon>Candidatus Hydrogenedentota</taxon>
        <taxon>Candidatus Abyssobacteria</taxon>
    </lineage>
</organism>
<comment type="subcellular location">
    <subcellularLocation>
        <location evidence="2">Membrane</location>
    </subcellularLocation>
</comment>
<feature type="transmembrane region" description="Helical" evidence="10">
    <location>
        <begin position="50"/>
        <end position="70"/>
    </location>
</feature>
<protein>
    <recommendedName>
        <fullName evidence="3">histidine kinase</fullName>
        <ecNumber evidence="3">2.7.13.3</ecNumber>
    </recommendedName>
</protein>
<evidence type="ECO:0000256" key="3">
    <source>
        <dbReference type="ARBA" id="ARBA00012438"/>
    </source>
</evidence>
<keyword evidence="5" id="KW-0808">Transferase</keyword>
<dbReference type="PANTHER" id="PTHR43065">
    <property type="entry name" value="SENSOR HISTIDINE KINASE"/>
    <property type="match status" value="1"/>
</dbReference>
<dbReference type="CDD" id="cd00082">
    <property type="entry name" value="HisKA"/>
    <property type="match status" value="1"/>
</dbReference>
<evidence type="ECO:0000256" key="10">
    <source>
        <dbReference type="SAM" id="Phobius"/>
    </source>
</evidence>
<evidence type="ECO:0000256" key="4">
    <source>
        <dbReference type="ARBA" id="ARBA00022553"/>
    </source>
</evidence>
<dbReference type="InterPro" id="IPR003661">
    <property type="entry name" value="HisK_dim/P_dom"/>
</dbReference>
<keyword evidence="6" id="KW-0547">Nucleotide-binding</keyword>
<dbReference type="Pfam" id="PF00512">
    <property type="entry name" value="HisKA"/>
    <property type="match status" value="1"/>
</dbReference>
<evidence type="ECO:0000256" key="8">
    <source>
        <dbReference type="ARBA" id="ARBA00022840"/>
    </source>
</evidence>
<sequence length="523" mass="59424">MTEEAARTSAKQTASTAQSAEAALASGRRVTDLALKALKERPKFSIRMQIYLTVLLSLVIFLGIAAALLVTNHIIENRVKLLEISNSYLFEIQQARRFEKNYFLYGTNLRDALDNVYTAKRILLENSDRFEGVIDRNSSTAMLAHLEQYERLLEKLEDIERKPEAEDFYWKKKDSEVEVRKHGQEMVSFAQNLTQKERAGLDNMIIFSRRMHIYSFLFLFLLFVFNTVVLGWRMISPLRRFLTYADRIAGGDYSPIMPARRYRDEFSTLAIAINHMISELERRQDILVQSHKLRAIGTLTAGVAHELNNPINNISLTAHMLKEDYTTLSDPQKLEMIDDLLNELDRTKRIVRSLLDFARESESIIEPLDLNDVIRETLGLAGNQISLAGIHVDLQIMPHLPRIHGDRQQIEQVFLNLILNAIDVTPKGGRLQILVIPDDEPNYVAVKVTDYGPGIPDHVLSSIFDPFFTTKSKGTGLGLSICQGIIAKHGGNIQVKTRMNEGTTFTVRLPITTFPANLDRVKS</sequence>
<dbReference type="SMART" id="SM00304">
    <property type="entry name" value="HAMP"/>
    <property type="match status" value="1"/>
</dbReference>
<evidence type="ECO:0000313" key="14">
    <source>
        <dbReference type="Proteomes" id="UP000265882"/>
    </source>
</evidence>
<keyword evidence="10" id="KW-0472">Membrane</keyword>
<evidence type="ECO:0000259" key="12">
    <source>
        <dbReference type="PROSITE" id="PS50885"/>
    </source>
</evidence>
<dbReference type="CDD" id="cd00075">
    <property type="entry name" value="HATPase"/>
    <property type="match status" value="1"/>
</dbReference>
<dbReference type="PROSITE" id="PS50885">
    <property type="entry name" value="HAMP"/>
    <property type="match status" value="1"/>
</dbReference>
<gene>
    <name evidence="13" type="ORF">C4520_12165</name>
</gene>
<keyword evidence="9" id="KW-0902">Two-component regulatory system</keyword>
<feature type="domain" description="HAMP" evidence="12">
    <location>
        <begin position="232"/>
        <end position="285"/>
    </location>
</feature>
<evidence type="ECO:0000256" key="2">
    <source>
        <dbReference type="ARBA" id="ARBA00004370"/>
    </source>
</evidence>
<dbReference type="PRINTS" id="PR00344">
    <property type="entry name" value="BCTRLSENSOR"/>
</dbReference>
<keyword evidence="10" id="KW-1133">Transmembrane helix</keyword>
<dbReference type="InterPro" id="IPR003594">
    <property type="entry name" value="HATPase_dom"/>
</dbReference>
<dbReference type="SUPFAM" id="SSF158472">
    <property type="entry name" value="HAMP domain-like"/>
    <property type="match status" value="1"/>
</dbReference>
<keyword evidence="10" id="KW-0812">Transmembrane</keyword>
<dbReference type="InterPro" id="IPR036097">
    <property type="entry name" value="HisK_dim/P_sf"/>
</dbReference>
<dbReference type="InterPro" id="IPR004358">
    <property type="entry name" value="Sig_transdc_His_kin-like_C"/>
</dbReference>